<reference evidence="1 2" key="1">
    <citation type="journal article" date="2014" name="Nat. Genet.">
        <title>Genome sequence of the hot pepper provides insights into the evolution of pungency in Capsicum species.</title>
        <authorList>
            <person name="Kim S."/>
            <person name="Park M."/>
            <person name="Yeom S.I."/>
            <person name="Kim Y.M."/>
            <person name="Lee J.M."/>
            <person name="Lee H.A."/>
            <person name="Seo E."/>
            <person name="Choi J."/>
            <person name="Cheong K."/>
            <person name="Kim K.T."/>
            <person name="Jung K."/>
            <person name="Lee G.W."/>
            <person name="Oh S.K."/>
            <person name="Bae C."/>
            <person name="Kim S.B."/>
            <person name="Lee H.Y."/>
            <person name="Kim S.Y."/>
            <person name="Kim M.S."/>
            <person name="Kang B.C."/>
            <person name="Jo Y.D."/>
            <person name="Yang H.B."/>
            <person name="Jeong H.J."/>
            <person name="Kang W.H."/>
            <person name="Kwon J.K."/>
            <person name="Shin C."/>
            <person name="Lim J.Y."/>
            <person name="Park J.H."/>
            <person name="Huh J.H."/>
            <person name="Kim J.S."/>
            <person name="Kim B.D."/>
            <person name="Cohen O."/>
            <person name="Paran I."/>
            <person name="Suh M.C."/>
            <person name="Lee S.B."/>
            <person name="Kim Y.K."/>
            <person name="Shin Y."/>
            <person name="Noh S.J."/>
            <person name="Park J."/>
            <person name="Seo Y.S."/>
            <person name="Kwon S.Y."/>
            <person name="Kim H.A."/>
            <person name="Park J.M."/>
            <person name="Kim H.J."/>
            <person name="Choi S.B."/>
            <person name="Bosland P.W."/>
            <person name="Reeves G."/>
            <person name="Jo S.H."/>
            <person name="Lee B.W."/>
            <person name="Cho H.T."/>
            <person name="Choi H.S."/>
            <person name="Lee M.S."/>
            <person name="Yu Y."/>
            <person name="Do Choi Y."/>
            <person name="Park B.S."/>
            <person name="van Deynze A."/>
            <person name="Ashrafi H."/>
            <person name="Hill T."/>
            <person name="Kim W.T."/>
            <person name="Pai H.S."/>
            <person name="Ahn H.K."/>
            <person name="Yeam I."/>
            <person name="Giovannoni J.J."/>
            <person name="Rose J.K."/>
            <person name="Sorensen I."/>
            <person name="Lee S.J."/>
            <person name="Kim R.W."/>
            <person name="Choi I.Y."/>
            <person name="Choi B.S."/>
            <person name="Lim J.S."/>
            <person name="Lee Y.H."/>
            <person name="Choi D."/>
        </authorList>
    </citation>
    <scope>NUCLEOTIDE SEQUENCE [LARGE SCALE GENOMIC DNA]</scope>
    <source>
        <strain evidence="2">cv. CM334</strain>
    </source>
</reference>
<evidence type="ECO:0000313" key="2">
    <source>
        <dbReference type="Proteomes" id="UP000222542"/>
    </source>
</evidence>
<proteinExistence type="predicted"/>
<dbReference type="PANTHER" id="PTHR47074:SF71">
    <property type="entry name" value="RNASE H TYPE-1 DOMAIN-CONTAINING PROTEIN"/>
    <property type="match status" value="1"/>
</dbReference>
<dbReference type="InterPro" id="IPR044730">
    <property type="entry name" value="RNase_H-like_dom_plant"/>
</dbReference>
<dbReference type="InterPro" id="IPR052929">
    <property type="entry name" value="RNase_H-like_EbsB-rel"/>
</dbReference>
<evidence type="ECO:0000313" key="1">
    <source>
        <dbReference type="EMBL" id="PHT87056.1"/>
    </source>
</evidence>
<dbReference type="InterPro" id="IPR036397">
    <property type="entry name" value="RNaseH_sf"/>
</dbReference>
<accession>A0A2G2ZYK7</accession>
<keyword evidence="2" id="KW-1185">Reference proteome</keyword>
<reference evidence="1 2" key="2">
    <citation type="journal article" date="2017" name="Genome Biol.">
        <title>New reference genome sequences of hot pepper reveal the massive evolution of plant disease-resistance genes by retroduplication.</title>
        <authorList>
            <person name="Kim S."/>
            <person name="Park J."/>
            <person name="Yeom S.I."/>
            <person name="Kim Y.M."/>
            <person name="Seo E."/>
            <person name="Kim K.T."/>
            <person name="Kim M.S."/>
            <person name="Lee J.M."/>
            <person name="Cheong K."/>
            <person name="Shin H.S."/>
            <person name="Kim S.B."/>
            <person name="Han K."/>
            <person name="Lee J."/>
            <person name="Park M."/>
            <person name="Lee H.A."/>
            <person name="Lee H.Y."/>
            <person name="Lee Y."/>
            <person name="Oh S."/>
            <person name="Lee J.H."/>
            <person name="Choi E."/>
            <person name="Choi E."/>
            <person name="Lee S.E."/>
            <person name="Jeon J."/>
            <person name="Kim H."/>
            <person name="Choi G."/>
            <person name="Song H."/>
            <person name="Lee J."/>
            <person name="Lee S.C."/>
            <person name="Kwon J.K."/>
            <person name="Lee H.Y."/>
            <person name="Koo N."/>
            <person name="Hong Y."/>
            <person name="Kim R.W."/>
            <person name="Kang W.H."/>
            <person name="Huh J.H."/>
            <person name="Kang B.C."/>
            <person name="Yang T.J."/>
            <person name="Lee Y.H."/>
            <person name="Bennetzen J.L."/>
            <person name="Choi D."/>
        </authorList>
    </citation>
    <scope>NUCLEOTIDE SEQUENCE [LARGE SCALE GENOMIC DNA]</scope>
    <source>
        <strain evidence="2">cv. CM334</strain>
    </source>
</reference>
<comment type="caution">
    <text evidence="1">The sequence shown here is derived from an EMBL/GenBank/DDBJ whole genome shotgun (WGS) entry which is preliminary data.</text>
</comment>
<dbReference type="InterPro" id="IPR012337">
    <property type="entry name" value="RNaseH-like_sf"/>
</dbReference>
<dbReference type="OMA" id="GIARNCE"/>
<dbReference type="Gene3D" id="3.30.420.10">
    <property type="entry name" value="Ribonuclease H-like superfamily/Ribonuclease H"/>
    <property type="match status" value="1"/>
</dbReference>
<dbReference type="PANTHER" id="PTHR47074">
    <property type="entry name" value="BNAC02G40300D PROTEIN"/>
    <property type="match status" value="1"/>
</dbReference>
<evidence type="ECO:0008006" key="3">
    <source>
        <dbReference type="Google" id="ProtNLM"/>
    </source>
</evidence>
<protein>
    <recommendedName>
        <fullName evidence="3">RNase H type-1 domain-containing protein</fullName>
    </recommendedName>
</protein>
<dbReference type="SUPFAM" id="SSF53098">
    <property type="entry name" value="Ribonuclease H-like"/>
    <property type="match status" value="1"/>
</dbReference>
<organism evidence="1 2">
    <name type="scientific">Capsicum annuum</name>
    <name type="common">Capsicum pepper</name>
    <dbReference type="NCBI Taxonomy" id="4072"/>
    <lineage>
        <taxon>Eukaryota</taxon>
        <taxon>Viridiplantae</taxon>
        <taxon>Streptophyta</taxon>
        <taxon>Embryophyta</taxon>
        <taxon>Tracheophyta</taxon>
        <taxon>Spermatophyta</taxon>
        <taxon>Magnoliopsida</taxon>
        <taxon>eudicotyledons</taxon>
        <taxon>Gunneridae</taxon>
        <taxon>Pentapetalae</taxon>
        <taxon>asterids</taxon>
        <taxon>lamiids</taxon>
        <taxon>Solanales</taxon>
        <taxon>Solanaceae</taxon>
        <taxon>Solanoideae</taxon>
        <taxon>Capsiceae</taxon>
        <taxon>Capsicum</taxon>
    </lineage>
</organism>
<dbReference type="AlphaFoldDB" id="A0A2G2ZYK7"/>
<dbReference type="EMBL" id="AYRZ02000003">
    <property type="protein sequence ID" value="PHT87056.1"/>
    <property type="molecule type" value="Genomic_DNA"/>
</dbReference>
<dbReference type="Proteomes" id="UP000222542">
    <property type="component" value="Unassembled WGS sequence"/>
</dbReference>
<dbReference type="GO" id="GO:0003676">
    <property type="term" value="F:nucleic acid binding"/>
    <property type="evidence" value="ECO:0007669"/>
    <property type="project" value="InterPro"/>
</dbReference>
<sequence length="173" mass="20219">MRPKNIIKSVIWSKPMHEMIKFNTDGSYLWNNRKARIEGIARNCEGKFIFAFVVLVIARYHNVAEVMAAKYVVEWMSDHGHRKGIIEMDSMIMGIVKDINLRITDADMSFAHYLHEGNMVVDCLAKIATTIEYLTHFHRYDDLPTNAKISFMLDEWQLPSFRIRYNKANFVVS</sequence>
<gene>
    <name evidence="1" type="ORF">T459_09162</name>
</gene>
<name>A0A2G2ZYK7_CAPAN</name>
<dbReference type="Gramene" id="PHT87056">
    <property type="protein sequence ID" value="PHT87056"/>
    <property type="gene ID" value="T459_09162"/>
</dbReference>
<dbReference type="CDD" id="cd06222">
    <property type="entry name" value="RNase_H_like"/>
    <property type="match status" value="1"/>
</dbReference>